<feature type="region of interest" description="Disordered" evidence="7">
    <location>
        <begin position="807"/>
        <end position="859"/>
    </location>
</feature>
<dbReference type="PANTHER" id="PTHR36562">
    <property type="entry name" value="SERINE/ARGININE REPETITIVE MATRIX 2"/>
    <property type="match status" value="1"/>
</dbReference>
<evidence type="ECO:0000256" key="7">
    <source>
        <dbReference type="SAM" id="MobiDB-lite"/>
    </source>
</evidence>
<feature type="compositionally biased region" description="Polar residues" evidence="7">
    <location>
        <begin position="518"/>
        <end position="532"/>
    </location>
</feature>
<evidence type="ECO:0000256" key="5">
    <source>
        <dbReference type="ARBA" id="ARBA00023187"/>
    </source>
</evidence>
<gene>
    <name evidence="10" type="ORF">AGLY_016075</name>
</gene>
<feature type="compositionally biased region" description="Low complexity" evidence="7">
    <location>
        <begin position="1037"/>
        <end position="1050"/>
    </location>
</feature>
<dbReference type="SMART" id="SM01115">
    <property type="entry name" value="cwf21"/>
    <property type="match status" value="1"/>
</dbReference>
<feature type="compositionally biased region" description="Basic residues" evidence="7">
    <location>
        <begin position="538"/>
        <end position="551"/>
    </location>
</feature>
<dbReference type="InterPro" id="IPR013170">
    <property type="entry name" value="mRNA_splic_Cwf21_dom"/>
</dbReference>
<dbReference type="EMBL" id="VYZN01000079">
    <property type="protein sequence ID" value="KAE9523523.1"/>
    <property type="molecule type" value="Genomic_DNA"/>
</dbReference>
<keyword evidence="4" id="KW-0747">Spliceosome</keyword>
<keyword evidence="8" id="KW-0472">Membrane</keyword>
<dbReference type="InterPro" id="IPR051372">
    <property type="entry name" value="CWC21"/>
</dbReference>
<organism evidence="10 11">
    <name type="scientific">Aphis glycines</name>
    <name type="common">Soybean aphid</name>
    <dbReference type="NCBI Taxonomy" id="307491"/>
    <lineage>
        <taxon>Eukaryota</taxon>
        <taxon>Metazoa</taxon>
        <taxon>Ecdysozoa</taxon>
        <taxon>Arthropoda</taxon>
        <taxon>Hexapoda</taxon>
        <taxon>Insecta</taxon>
        <taxon>Pterygota</taxon>
        <taxon>Neoptera</taxon>
        <taxon>Paraneoptera</taxon>
        <taxon>Hemiptera</taxon>
        <taxon>Sternorrhyncha</taxon>
        <taxon>Aphidomorpha</taxon>
        <taxon>Aphidoidea</taxon>
        <taxon>Aphididae</taxon>
        <taxon>Aphidini</taxon>
        <taxon>Aphis</taxon>
        <taxon>Aphis</taxon>
    </lineage>
</organism>
<protein>
    <recommendedName>
        <fullName evidence="9">CWF21 domain-containing protein</fullName>
    </recommendedName>
</protein>
<feature type="transmembrane region" description="Helical" evidence="8">
    <location>
        <begin position="161"/>
        <end position="181"/>
    </location>
</feature>
<dbReference type="AlphaFoldDB" id="A0A6G0SYS3"/>
<feature type="compositionally biased region" description="Basic residues" evidence="7">
    <location>
        <begin position="965"/>
        <end position="985"/>
    </location>
</feature>
<evidence type="ECO:0000259" key="9">
    <source>
        <dbReference type="SMART" id="SM01115"/>
    </source>
</evidence>
<keyword evidence="8" id="KW-1133">Transmembrane helix</keyword>
<feature type="compositionally biased region" description="Basic residues" evidence="7">
    <location>
        <begin position="1019"/>
        <end position="1034"/>
    </location>
</feature>
<comment type="caution">
    <text evidence="10">The sequence shown here is derived from an EMBL/GenBank/DDBJ whole genome shotgun (WGS) entry which is preliminary data.</text>
</comment>
<reference evidence="10 11" key="1">
    <citation type="submission" date="2019-08" db="EMBL/GenBank/DDBJ databases">
        <title>The genome of the soybean aphid Biotype 1, its phylome, world population structure and adaptation to the North American continent.</title>
        <authorList>
            <person name="Giordano R."/>
            <person name="Donthu R.K."/>
            <person name="Hernandez A.G."/>
            <person name="Wright C.L."/>
            <person name="Zimin A.V."/>
        </authorList>
    </citation>
    <scope>NUCLEOTIDE SEQUENCE [LARGE SCALE GENOMIC DNA]</scope>
    <source>
        <tissue evidence="10">Whole aphids</tissue>
    </source>
</reference>
<dbReference type="Pfam" id="PF08312">
    <property type="entry name" value="cwf21"/>
    <property type="match status" value="1"/>
</dbReference>
<dbReference type="Proteomes" id="UP000475862">
    <property type="component" value="Unassembled WGS sequence"/>
</dbReference>
<evidence type="ECO:0000256" key="6">
    <source>
        <dbReference type="ARBA" id="ARBA00023242"/>
    </source>
</evidence>
<feature type="region of interest" description="Disordered" evidence="7">
    <location>
        <begin position="896"/>
        <end position="1108"/>
    </location>
</feature>
<feature type="compositionally biased region" description="Basic and acidic residues" evidence="7">
    <location>
        <begin position="596"/>
        <end position="731"/>
    </location>
</feature>
<evidence type="ECO:0000256" key="4">
    <source>
        <dbReference type="ARBA" id="ARBA00022728"/>
    </source>
</evidence>
<accession>A0A6G0SYS3</accession>
<feature type="compositionally biased region" description="Polar residues" evidence="7">
    <location>
        <begin position="813"/>
        <end position="828"/>
    </location>
</feature>
<feature type="compositionally biased region" description="Basic and acidic residues" evidence="7">
    <location>
        <begin position="574"/>
        <end position="587"/>
    </location>
</feature>
<evidence type="ECO:0000256" key="2">
    <source>
        <dbReference type="ARBA" id="ARBA00005954"/>
    </source>
</evidence>
<feature type="domain" description="CWF21" evidence="9">
    <location>
        <begin position="388"/>
        <end position="433"/>
    </location>
</feature>
<dbReference type="GO" id="GO:0005681">
    <property type="term" value="C:spliceosomal complex"/>
    <property type="evidence" value="ECO:0007669"/>
    <property type="project" value="UniProtKB-KW"/>
</dbReference>
<keyword evidence="3" id="KW-0507">mRNA processing</keyword>
<keyword evidence="11" id="KW-1185">Reference proteome</keyword>
<feature type="transmembrane region" description="Helical" evidence="8">
    <location>
        <begin position="36"/>
        <end position="59"/>
    </location>
</feature>
<dbReference type="GO" id="GO:0006397">
    <property type="term" value="P:mRNA processing"/>
    <property type="evidence" value="ECO:0007669"/>
    <property type="project" value="UniProtKB-KW"/>
</dbReference>
<feature type="compositionally biased region" description="Basic and acidic residues" evidence="7">
    <location>
        <begin position="829"/>
        <end position="844"/>
    </location>
</feature>
<feature type="compositionally biased region" description="Basic and acidic residues" evidence="7">
    <location>
        <begin position="552"/>
        <end position="562"/>
    </location>
</feature>
<proteinExistence type="inferred from homology"/>
<keyword evidence="8" id="KW-0812">Transmembrane</keyword>
<sequence length="1155" mass="132303">MKKNKNIFDESIGNHLPIQRNDLIIYSTFEQIKSSINIFIILHCTLLKLVFYTFLVGLIKTFFRFIFLRITSTSCSSEYTSANISFCSSSGIVFLHPKSANPFISFLSHLARQGLGFTGIGDPSGKYSASIFSSNVLYSLGASLKYNNSSSRRFSKRKTSIFCIVGSYSISMCFLLCIMSIRSSFSRNEFLHSILGSGKNSGYINLELDGTTDFLSGLTCFSETDSSEDCWASGSGTLLDDLDTRNTKKINKLNKLKHFHFLFDIGKMITITRLIIRFADSVIRLDHGCLTPKIFRGPRDIIGAVVSVFASVRRHCLRKLLNISASGACTTMYNGIGLATARGSGTNGYVQRNWAAIKKVKDQTSFKTEEELAKIDSAANRQPNQELLDHDRKRKVELKCIELEQSLEDQGFSQDEIIKKINTFRVTLLGKQKNTTEYDECGRPILFYERNNYKFSVRDTHQFADEQLKKNARLRDAFGISEFFIEGSSLDPERKIKEAALAQLKALQVDKALEQTQTIEDTSTNKDSSIANELQFKSPKHKKRKKKKSKSHKSDKEKGSEKKKSKKHKKKHNSSSEDSSRTDEVKINKNLSQVKSKYDDDKSNKITETKKKYESENNHKKYTRDNDTKEVEFKYKSDREDYRKKDIKLENPKNPKKDKITEEINKSKFKDIVNNSKKQENSPRHKTPIKERDRDRERDYDKYSYRQRNRDDIKSNKEKYDKKSDKADSKYNSKKRNSRTPIKELKKKPIQPERLTCISADSDSDKSCYTPPPKGLNAKLSQSKINEEKNLKSTKYTFSLREDSEDRLVVTKPNGSNNDLKSELQNSENQHKKLETRKTNDRIDQVFLESSSSENGGLEEDIDLNIIKEITTEKIKKVFELHEKQEQALLLLKKKLMEKKRKVRTSSSSSESSDEEPIKKKSIKRKRVKDSSSSNSDVNTRKKSKRSRSSSSSSSASDTSVDHHKSSKRSKDKYSKKKSLSRRRTKDSTSRSRSRSVSVSSNERLRKKRVSSSEESSPRRKHKSSKRKRSSRRQRSSDSSCSSRSSPSYNNKRRYSSSRSRSTSISSSSHYSRSSSSSQDSSSSESSRSSKSRSASIPRRRGSPSFLDRRRITSKIMFLSHFKLCSNHDLDDETGTQCEKKTHPIHKTNAVFHQF</sequence>
<name>A0A6G0SYS3_APHGL</name>
<feature type="compositionally biased region" description="Basic residues" evidence="7">
    <location>
        <begin position="563"/>
        <end position="573"/>
    </location>
</feature>
<comment type="similarity">
    <text evidence="2">Belongs to the CWC21 family.</text>
</comment>
<evidence type="ECO:0000313" key="11">
    <source>
        <dbReference type="Proteomes" id="UP000475862"/>
    </source>
</evidence>
<keyword evidence="6" id="KW-0539">Nucleus</keyword>
<evidence type="ECO:0000256" key="1">
    <source>
        <dbReference type="ARBA" id="ARBA00004123"/>
    </source>
</evidence>
<dbReference type="Gene3D" id="6.10.140.420">
    <property type="match status" value="1"/>
</dbReference>
<comment type="subcellular location">
    <subcellularLocation>
        <location evidence="1">Nucleus</location>
    </subcellularLocation>
</comment>
<dbReference type="PANTHER" id="PTHR36562:SF5">
    <property type="entry name" value="SERINE_ARGININE REPETITIVE MATRIX 2"/>
    <property type="match status" value="1"/>
</dbReference>
<dbReference type="OrthoDB" id="10267305at2759"/>
<feature type="region of interest" description="Disordered" evidence="7">
    <location>
        <begin position="518"/>
        <end position="786"/>
    </location>
</feature>
<dbReference type="GO" id="GO:0008380">
    <property type="term" value="P:RNA splicing"/>
    <property type="evidence" value="ECO:0007669"/>
    <property type="project" value="UniProtKB-KW"/>
</dbReference>
<feature type="compositionally biased region" description="Low complexity" evidence="7">
    <location>
        <begin position="1057"/>
        <end position="1097"/>
    </location>
</feature>
<evidence type="ECO:0000256" key="8">
    <source>
        <dbReference type="SAM" id="Phobius"/>
    </source>
</evidence>
<keyword evidence="5" id="KW-0508">mRNA splicing</keyword>
<evidence type="ECO:0000256" key="3">
    <source>
        <dbReference type="ARBA" id="ARBA00022664"/>
    </source>
</evidence>
<evidence type="ECO:0000313" key="10">
    <source>
        <dbReference type="EMBL" id="KAE9523523.1"/>
    </source>
</evidence>